<reference evidence="9" key="1">
    <citation type="journal article" date="2013" name="Science">
        <title>The Amborella genome and the evolution of flowering plants.</title>
        <authorList>
            <consortium name="Amborella Genome Project"/>
        </authorList>
    </citation>
    <scope>NUCLEOTIDE SEQUENCE [LARGE SCALE GENOMIC DNA]</scope>
</reference>
<protein>
    <recommendedName>
        <fullName evidence="7">PHD-type domain-containing protein</fullName>
    </recommendedName>
</protein>
<sequence length="980" mass="111607">MQVGEEGGLLRTGEHVEVRLVDEGLRGSWHHGTILGFSESTWSWSVEYTHHKNLDNTNLVDLIPITPTILGSSNQYRGRIRPPPPPVSHQSLVHGLCVDVLFNDVWWEGVVIENVGEDGSLEETVFFPDEGDEQRDCLSNIRITQDWDEFSGQWRIRGHWPLIGVVENLQKKGLFLPLKRLWYEVRMKSEFMQRILEWNSGQISLWEKLINGTIREAQFALLSNSDCLASDFNRAKWAAREQTEKHNRISVDDEVMGTNAYSSLFSNGSNSRVYNPQLAFKTDIMEEGTLNLSTSINCFSDDGILGGSSTGTRGSDLEMEDLSLPTNSLKNINDINLKSRPSYGRESWVLIDKHKHLKAVYCPQAITDYLLEFKKRRLDNDDKAKTNKEMVTKAMEHLKAVGWHFLYKQKNERFETRYISPIGKSYNSLYTACAALEREGIDKMPYTNGICKNDSSFTKKSMEQLDSDCIVLGREGINKVHRNVEKCKRYSSLINKSVEMRETILGEKGDRVPGHGLEHRECYMVNPAPPTSSLSVCTERASCRGREGQDVMASQATAQKVYNTRGIRKRYTIEHVSCDEIKRHDLFGSPVITRKLRSIRRSFKRNTWHSLFTKIGERDIQDLLSFSTTRKVRSTRGSSKRDISFANKSMEAWDGRVGDEEREEVTGHVLVDREVDVVKFSASPSSLHSSCTERASPGERQGQYQFAFMAATIENKGEENEVSDVSLQCKNGLGLCKTPRNELSVSHTPSIQTVLSWMINNRLISLNEELYYQLDSEDDSLIRKGKVRPEGIMCDCCHKIYTIADFEAHVKTPSTKISLVNGTSLYQCQKKMLGRSMLKGLIQTSCERKKREYGHYKTDKICSVCHHGETLVTCHRCSSAYHLDCLDQKDSTGGKWFCPSCCCAKCGRGEFNDDNNHFTETAALCCEQCERQYHAGCWNEMGLLKLQIYSGGNWFCSINCSKHYELAYVLKFCLVHQNFK</sequence>
<dbReference type="AlphaFoldDB" id="W1NKL1"/>
<keyword evidence="9" id="KW-1185">Reference proteome</keyword>
<gene>
    <name evidence="8" type="ORF">AMTR_s00023p00231440</name>
</gene>
<dbReference type="Gene3D" id="3.30.40.10">
    <property type="entry name" value="Zinc/RING finger domain, C3HC4 (zinc finger)"/>
    <property type="match status" value="2"/>
</dbReference>
<accession>W1NKL1</accession>
<dbReference type="GO" id="GO:0008270">
    <property type="term" value="F:zinc ion binding"/>
    <property type="evidence" value="ECO:0007669"/>
    <property type="project" value="UniProtKB-KW"/>
</dbReference>
<keyword evidence="5" id="KW-0539">Nucleus</keyword>
<keyword evidence="4" id="KW-0862">Zinc</keyword>
<dbReference type="InterPro" id="IPR011011">
    <property type="entry name" value="Znf_FYVE_PHD"/>
</dbReference>
<organism evidence="8 9">
    <name type="scientific">Amborella trichopoda</name>
    <dbReference type="NCBI Taxonomy" id="13333"/>
    <lineage>
        <taxon>Eukaryota</taxon>
        <taxon>Viridiplantae</taxon>
        <taxon>Streptophyta</taxon>
        <taxon>Embryophyta</taxon>
        <taxon>Tracheophyta</taxon>
        <taxon>Spermatophyta</taxon>
        <taxon>Magnoliopsida</taxon>
        <taxon>Amborellales</taxon>
        <taxon>Amborellaceae</taxon>
        <taxon>Amborella</taxon>
    </lineage>
</organism>
<dbReference type="InterPro" id="IPR032308">
    <property type="entry name" value="TDBD"/>
</dbReference>
<dbReference type="Pfam" id="PF16135">
    <property type="entry name" value="TDBD"/>
    <property type="match status" value="1"/>
</dbReference>
<dbReference type="PANTHER" id="PTHR46309:SF12">
    <property type="entry name" value="GB|AAC80581.1"/>
    <property type="match status" value="1"/>
</dbReference>
<dbReference type="InterPro" id="IPR042163">
    <property type="entry name" value="PHF12"/>
</dbReference>
<keyword evidence="2" id="KW-0479">Metal-binding</keyword>
<evidence type="ECO:0000256" key="3">
    <source>
        <dbReference type="ARBA" id="ARBA00022771"/>
    </source>
</evidence>
<evidence type="ECO:0000256" key="4">
    <source>
        <dbReference type="ARBA" id="ARBA00022833"/>
    </source>
</evidence>
<dbReference type="Proteomes" id="UP000017836">
    <property type="component" value="Unassembled WGS sequence"/>
</dbReference>
<keyword evidence="3 6" id="KW-0863">Zinc-finger</keyword>
<evidence type="ECO:0000256" key="2">
    <source>
        <dbReference type="ARBA" id="ARBA00022723"/>
    </source>
</evidence>
<dbReference type="InterPro" id="IPR019787">
    <property type="entry name" value="Znf_PHD-finger"/>
</dbReference>
<dbReference type="InterPro" id="IPR008395">
    <property type="entry name" value="Agenet-like_dom"/>
</dbReference>
<comment type="subcellular location">
    <subcellularLocation>
        <location evidence="1">Nucleus</location>
    </subcellularLocation>
</comment>
<dbReference type="eggNOG" id="ENOG502QTVY">
    <property type="taxonomic scope" value="Eukaryota"/>
</dbReference>
<dbReference type="InterPro" id="IPR013083">
    <property type="entry name" value="Znf_RING/FYVE/PHD"/>
</dbReference>
<dbReference type="SUPFAM" id="SSF57903">
    <property type="entry name" value="FYVE/PHD zinc finger"/>
    <property type="match status" value="1"/>
</dbReference>
<evidence type="ECO:0000313" key="8">
    <source>
        <dbReference type="EMBL" id="ERM95715.1"/>
    </source>
</evidence>
<evidence type="ECO:0000256" key="1">
    <source>
        <dbReference type="ARBA" id="ARBA00004123"/>
    </source>
</evidence>
<dbReference type="EMBL" id="KI397474">
    <property type="protein sequence ID" value="ERM95715.1"/>
    <property type="molecule type" value="Genomic_DNA"/>
</dbReference>
<evidence type="ECO:0000313" key="9">
    <source>
        <dbReference type="Proteomes" id="UP000017836"/>
    </source>
</evidence>
<dbReference type="InterPro" id="IPR014002">
    <property type="entry name" value="Agenet_dom_plant"/>
</dbReference>
<dbReference type="PROSITE" id="PS50016">
    <property type="entry name" value="ZF_PHD_2"/>
    <property type="match status" value="1"/>
</dbReference>
<dbReference type="Pfam" id="PF00628">
    <property type="entry name" value="PHD"/>
    <property type="match status" value="1"/>
</dbReference>
<evidence type="ECO:0000256" key="6">
    <source>
        <dbReference type="PROSITE-ProRule" id="PRU00146"/>
    </source>
</evidence>
<dbReference type="HOGENOM" id="CLU_009819_0_0_1"/>
<dbReference type="GO" id="GO:0005634">
    <property type="term" value="C:nucleus"/>
    <property type="evidence" value="ECO:0007669"/>
    <property type="project" value="UniProtKB-SubCell"/>
</dbReference>
<dbReference type="SMART" id="SM00743">
    <property type="entry name" value="Agenet"/>
    <property type="match status" value="2"/>
</dbReference>
<name>W1NKL1_AMBTC</name>
<dbReference type="Pfam" id="PF05641">
    <property type="entry name" value="Agenet"/>
    <property type="match status" value="1"/>
</dbReference>
<feature type="domain" description="PHD-type" evidence="7">
    <location>
        <begin position="859"/>
        <end position="904"/>
    </location>
</feature>
<dbReference type="GO" id="GO:0003714">
    <property type="term" value="F:transcription corepressor activity"/>
    <property type="evidence" value="ECO:0007669"/>
    <property type="project" value="InterPro"/>
</dbReference>
<evidence type="ECO:0000256" key="5">
    <source>
        <dbReference type="ARBA" id="ARBA00023242"/>
    </source>
</evidence>
<evidence type="ECO:0000259" key="7">
    <source>
        <dbReference type="PROSITE" id="PS50016"/>
    </source>
</evidence>
<dbReference type="SMART" id="SM00249">
    <property type="entry name" value="PHD"/>
    <property type="match status" value="2"/>
</dbReference>
<proteinExistence type="predicted"/>
<dbReference type="STRING" id="13333.W1NKL1"/>
<dbReference type="InterPro" id="IPR001965">
    <property type="entry name" value="Znf_PHD"/>
</dbReference>
<dbReference type="Gramene" id="ERM95715">
    <property type="protein sequence ID" value="ERM95715"/>
    <property type="gene ID" value="AMTR_s00023p00231440"/>
</dbReference>
<dbReference type="PANTHER" id="PTHR46309">
    <property type="entry name" value="PHD FINGER PROTEIN 12"/>
    <property type="match status" value="1"/>
</dbReference>
<dbReference type="Pfam" id="PF22970">
    <property type="entry name" value="DUF7028"/>
    <property type="match status" value="1"/>
</dbReference>
<dbReference type="InterPro" id="IPR054292">
    <property type="entry name" value="DUF7028"/>
</dbReference>